<dbReference type="PANTHER" id="PTHR47562">
    <property type="match status" value="1"/>
</dbReference>
<gene>
    <name evidence="2" type="ORF">C6P46_002991</name>
</gene>
<proteinExistence type="predicted"/>
<accession>A0A9P6W3H0</accession>
<feature type="domain" description="Dienelactone hydrolase" evidence="1">
    <location>
        <begin position="30"/>
        <end position="225"/>
    </location>
</feature>
<evidence type="ECO:0000313" key="3">
    <source>
        <dbReference type="Proteomes" id="UP000777482"/>
    </source>
</evidence>
<keyword evidence="3" id="KW-1185">Reference proteome</keyword>
<dbReference type="Gene3D" id="3.40.50.1820">
    <property type="entry name" value="alpha/beta hydrolase"/>
    <property type="match status" value="1"/>
</dbReference>
<evidence type="ECO:0000313" key="2">
    <source>
        <dbReference type="EMBL" id="KAG0662903.1"/>
    </source>
</evidence>
<dbReference type="EMBL" id="PUHQ01000023">
    <property type="protein sequence ID" value="KAG0662903.1"/>
    <property type="molecule type" value="Genomic_DNA"/>
</dbReference>
<protein>
    <recommendedName>
        <fullName evidence="1">Dienelactone hydrolase domain-containing protein</fullName>
    </recommendedName>
</protein>
<dbReference type="GO" id="GO:0016787">
    <property type="term" value="F:hydrolase activity"/>
    <property type="evidence" value="ECO:0007669"/>
    <property type="project" value="InterPro"/>
</dbReference>
<dbReference type="PANTHER" id="PTHR47562:SF2">
    <property type="entry name" value="CARBOXYMETHYLENEBUTENOLIDASE-RELATED"/>
    <property type="match status" value="1"/>
</dbReference>
<organism evidence="2 3">
    <name type="scientific">Rhodotorula mucilaginosa</name>
    <name type="common">Yeast</name>
    <name type="synonym">Rhodotorula rubra</name>
    <dbReference type="NCBI Taxonomy" id="5537"/>
    <lineage>
        <taxon>Eukaryota</taxon>
        <taxon>Fungi</taxon>
        <taxon>Dikarya</taxon>
        <taxon>Basidiomycota</taxon>
        <taxon>Pucciniomycotina</taxon>
        <taxon>Microbotryomycetes</taxon>
        <taxon>Sporidiobolales</taxon>
        <taxon>Sporidiobolaceae</taxon>
        <taxon>Rhodotorula</taxon>
    </lineage>
</organism>
<dbReference type="OrthoDB" id="58297at2759"/>
<dbReference type="Proteomes" id="UP000777482">
    <property type="component" value="Unassembled WGS sequence"/>
</dbReference>
<dbReference type="InterPro" id="IPR029058">
    <property type="entry name" value="AB_hydrolase_fold"/>
</dbReference>
<reference evidence="2 3" key="1">
    <citation type="submission" date="2020-11" db="EMBL/GenBank/DDBJ databases">
        <title>Kefir isolates.</title>
        <authorList>
            <person name="Marcisauskas S."/>
            <person name="Kim Y."/>
            <person name="Blasche S."/>
        </authorList>
    </citation>
    <scope>NUCLEOTIDE SEQUENCE [LARGE SCALE GENOMIC DNA]</scope>
    <source>
        <strain evidence="2 3">KR</strain>
    </source>
</reference>
<sequence>MLIQQSRITVETTTGPLGIEIIQPKIVGYPNARFPGVVVWSEIYNVTGPVLRFANQIAAQGYIVAAPNVFHEFAGNEPIPYDAEGTDAGNSFKVKKLLSATDEDITKAIDTLVAHPNCTGQIGATGMCYGGHLAFRTALDPRCKAAVCYFATDIHSASLSPTGDDSLERASKGEIRGEVVMIFGTQDGHVPLEGRNKIRNALTASSVQPPLRLSFLELQANHAFIR</sequence>
<evidence type="ECO:0000259" key="1">
    <source>
        <dbReference type="Pfam" id="PF01738"/>
    </source>
</evidence>
<name>A0A9P6W3H0_RHOMI</name>
<dbReference type="Pfam" id="PF01738">
    <property type="entry name" value="DLH"/>
    <property type="match status" value="1"/>
</dbReference>
<dbReference type="InterPro" id="IPR002925">
    <property type="entry name" value="Dienelactn_hydro"/>
</dbReference>
<dbReference type="AlphaFoldDB" id="A0A9P6W3H0"/>
<dbReference type="SUPFAM" id="SSF53474">
    <property type="entry name" value="alpha/beta-Hydrolases"/>
    <property type="match status" value="1"/>
</dbReference>
<comment type="caution">
    <text evidence="2">The sequence shown here is derived from an EMBL/GenBank/DDBJ whole genome shotgun (WGS) entry which is preliminary data.</text>
</comment>